<keyword evidence="2" id="KW-1185">Reference proteome</keyword>
<comment type="caution">
    <text evidence="1">The sequence shown here is derived from an EMBL/GenBank/DDBJ whole genome shotgun (WGS) entry which is preliminary data.</text>
</comment>
<accession>A0ABD2CFR7</accession>
<dbReference type="Proteomes" id="UP001607303">
    <property type="component" value="Unassembled WGS sequence"/>
</dbReference>
<organism evidence="1 2">
    <name type="scientific">Vespula maculifrons</name>
    <name type="common">Eastern yellow jacket</name>
    <name type="synonym">Wasp</name>
    <dbReference type="NCBI Taxonomy" id="7453"/>
    <lineage>
        <taxon>Eukaryota</taxon>
        <taxon>Metazoa</taxon>
        <taxon>Ecdysozoa</taxon>
        <taxon>Arthropoda</taxon>
        <taxon>Hexapoda</taxon>
        <taxon>Insecta</taxon>
        <taxon>Pterygota</taxon>
        <taxon>Neoptera</taxon>
        <taxon>Endopterygota</taxon>
        <taxon>Hymenoptera</taxon>
        <taxon>Apocrita</taxon>
        <taxon>Aculeata</taxon>
        <taxon>Vespoidea</taxon>
        <taxon>Vespidae</taxon>
        <taxon>Vespinae</taxon>
        <taxon>Vespula</taxon>
    </lineage>
</organism>
<evidence type="ECO:0000313" key="2">
    <source>
        <dbReference type="Proteomes" id="UP001607303"/>
    </source>
</evidence>
<protein>
    <submittedName>
        <fullName evidence="1">Uncharacterized protein</fullName>
    </submittedName>
</protein>
<dbReference type="AlphaFoldDB" id="A0ABD2CFR7"/>
<dbReference type="EMBL" id="JAYRBN010000053">
    <property type="protein sequence ID" value="KAL2743917.1"/>
    <property type="molecule type" value="Genomic_DNA"/>
</dbReference>
<proteinExistence type="predicted"/>
<gene>
    <name evidence="1" type="ORF">V1477_007793</name>
</gene>
<reference evidence="1 2" key="1">
    <citation type="journal article" date="2024" name="Ann. Entomol. Soc. Am.">
        <title>Genomic analyses of the southern and eastern yellowjacket wasps (Hymenoptera: Vespidae) reveal evolutionary signatures of social life.</title>
        <authorList>
            <person name="Catto M.A."/>
            <person name="Caine P.B."/>
            <person name="Orr S.E."/>
            <person name="Hunt B.G."/>
            <person name="Goodisman M.A.D."/>
        </authorList>
    </citation>
    <scope>NUCLEOTIDE SEQUENCE [LARGE SCALE GENOMIC DNA]</scope>
    <source>
        <strain evidence="1">232</strain>
        <tissue evidence="1">Head and thorax</tissue>
    </source>
</reference>
<name>A0ABD2CFR7_VESMC</name>
<feature type="non-terminal residue" evidence="1">
    <location>
        <position position="1"/>
    </location>
</feature>
<evidence type="ECO:0000313" key="1">
    <source>
        <dbReference type="EMBL" id="KAL2743917.1"/>
    </source>
</evidence>
<sequence length="103" mass="12033">KENERKKEIHGEIHHSLFDNVYDKRLMSRISALARSMLSFRNKRQRRTDRCFASMETAHGPIREENFHEGKSFEYFLERGRTLDLVNLFSLGLGPCSVSLDSS</sequence>